<evidence type="ECO:0000256" key="3">
    <source>
        <dbReference type="ARBA" id="ARBA00004902"/>
    </source>
</evidence>
<sequence>MPMSTPTSTPAGCVLVVHGPNLNLLGVREPEIYGATTLAEIDRELVALGEQLGLAVETFQANGEGQLIDRIHSFSSASRPASGPAPSPAPAIPAAHPRADGQSVDPPPTRRGLIINPGGYSHTSIALRDAITGVALPTIEVHLSNLYAREALRHNSVTGAACAGVIMGLGPDSYRLALHALAARLTNPPQAPRAA</sequence>
<evidence type="ECO:0000256" key="12">
    <source>
        <dbReference type="SAM" id="MobiDB-lite"/>
    </source>
</evidence>
<reference evidence="13 14" key="1">
    <citation type="submission" date="2018-03" db="EMBL/GenBank/DDBJ databases">
        <title>Draft Genome Sequences of the Obligatory Marine Myxobacteria Enhygromyxa salina SWB005.</title>
        <authorList>
            <person name="Poehlein A."/>
            <person name="Moghaddam J.A."/>
            <person name="Harms H."/>
            <person name="Alanjari M."/>
            <person name="Koenig G.M."/>
            <person name="Daniel R."/>
            <person name="Schaeberle T.F."/>
        </authorList>
    </citation>
    <scope>NUCLEOTIDE SEQUENCE [LARGE SCALE GENOMIC DNA]</scope>
    <source>
        <strain evidence="13 14">SWB005</strain>
    </source>
</reference>
<dbReference type="Proteomes" id="UP000237968">
    <property type="component" value="Unassembled WGS sequence"/>
</dbReference>
<feature type="active site" description="Proton donor" evidence="8 9">
    <location>
        <position position="142"/>
    </location>
</feature>
<dbReference type="SUPFAM" id="SSF52304">
    <property type="entry name" value="Type II 3-dehydroquinate dehydratase"/>
    <property type="match status" value="2"/>
</dbReference>
<keyword evidence="8" id="KW-0057">Aromatic amino acid biosynthesis</keyword>
<protein>
    <recommendedName>
        <fullName evidence="6 8">3-dehydroquinate dehydratase</fullName>
        <shortName evidence="8">3-dehydroquinase</shortName>
        <ecNumber evidence="6 8">4.2.1.10</ecNumber>
    </recommendedName>
    <alternativeName>
        <fullName evidence="8">Type II DHQase</fullName>
    </alternativeName>
</protein>
<evidence type="ECO:0000256" key="5">
    <source>
        <dbReference type="ARBA" id="ARBA00011193"/>
    </source>
</evidence>
<feature type="binding site" evidence="8 10">
    <location>
        <begin position="143"/>
        <end position="144"/>
    </location>
    <ligand>
        <name>substrate</name>
    </ligand>
</feature>
<dbReference type="PIRSF" id="PIRSF001399">
    <property type="entry name" value="DHquinase_II"/>
    <property type="match status" value="1"/>
</dbReference>
<feature type="active site" description="Proton acceptor" evidence="8 9">
    <location>
        <position position="33"/>
    </location>
</feature>
<evidence type="ECO:0000256" key="7">
    <source>
        <dbReference type="ARBA" id="ARBA00023239"/>
    </source>
</evidence>
<evidence type="ECO:0000313" key="14">
    <source>
        <dbReference type="Proteomes" id="UP000237968"/>
    </source>
</evidence>
<dbReference type="GO" id="GO:0019631">
    <property type="term" value="P:quinate catabolic process"/>
    <property type="evidence" value="ECO:0007669"/>
    <property type="project" value="TreeGrafter"/>
</dbReference>
<feature type="binding site" evidence="8 10">
    <location>
        <position position="116"/>
    </location>
    <ligand>
        <name>substrate</name>
    </ligand>
</feature>
<comment type="similarity">
    <text evidence="4 8">Belongs to the type-II 3-dehydroquinase family.</text>
</comment>
<dbReference type="InterPro" id="IPR018509">
    <property type="entry name" value="DHquinase_II_CS"/>
</dbReference>
<evidence type="ECO:0000313" key="13">
    <source>
        <dbReference type="EMBL" id="PRP96494.1"/>
    </source>
</evidence>
<dbReference type="InterPro" id="IPR001874">
    <property type="entry name" value="DHquinase_II"/>
</dbReference>
<dbReference type="AlphaFoldDB" id="A0A2S9XUH9"/>
<gene>
    <name evidence="8 13" type="primary">aroQ</name>
    <name evidence="13" type="ORF">ENSA5_35700</name>
</gene>
<evidence type="ECO:0000256" key="2">
    <source>
        <dbReference type="ARBA" id="ARBA00003924"/>
    </source>
</evidence>
<dbReference type="EC" id="4.2.1.10" evidence="6 8"/>
<dbReference type="HAMAP" id="MF_00169">
    <property type="entry name" value="AroQ"/>
    <property type="match status" value="1"/>
</dbReference>
<evidence type="ECO:0000256" key="10">
    <source>
        <dbReference type="PIRSR" id="PIRSR001399-2"/>
    </source>
</evidence>
<dbReference type="UniPathway" id="UPA00053">
    <property type="reaction ID" value="UER00086"/>
</dbReference>
<dbReference type="GO" id="GO:0009423">
    <property type="term" value="P:chorismate biosynthetic process"/>
    <property type="evidence" value="ECO:0007669"/>
    <property type="project" value="UniProtKB-UniRule"/>
</dbReference>
<feature type="binding site" evidence="8 10">
    <location>
        <position position="153"/>
    </location>
    <ligand>
        <name>substrate</name>
    </ligand>
</feature>
<dbReference type="Gene3D" id="3.40.50.9100">
    <property type="entry name" value="Dehydroquinase, class II"/>
    <property type="match status" value="1"/>
</dbReference>
<comment type="catalytic activity">
    <reaction evidence="1 8">
        <text>3-dehydroquinate = 3-dehydroshikimate + H2O</text>
        <dbReference type="Rhea" id="RHEA:21096"/>
        <dbReference type="ChEBI" id="CHEBI:15377"/>
        <dbReference type="ChEBI" id="CHEBI:16630"/>
        <dbReference type="ChEBI" id="CHEBI:32364"/>
        <dbReference type="EC" id="4.2.1.10"/>
    </reaction>
</comment>
<keyword evidence="14" id="KW-1185">Reference proteome</keyword>
<evidence type="ECO:0000256" key="4">
    <source>
        <dbReference type="ARBA" id="ARBA00011037"/>
    </source>
</evidence>
<keyword evidence="8" id="KW-0028">Amino-acid biosynthesis</keyword>
<evidence type="ECO:0000256" key="9">
    <source>
        <dbReference type="PIRSR" id="PIRSR001399-1"/>
    </source>
</evidence>
<dbReference type="PANTHER" id="PTHR21272:SF3">
    <property type="entry name" value="CATABOLIC 3-DEHYDROQUINASE"/>
    <property type="match status" value="1"/>
</dbReference>
<proteinExistence type="inferred from homology"/>
<dbReference type="GO" id="GO:0009073">
    <property type="term" value="P:aromatic amino acid family biosynthetic process"/>
    <property type="evidence" value="ECO:0007669"/>
    <property type="project" value="UniProtKB-KW"/>
</dbReference>
<accession>A0A2S9XUH9</accession>
<dbReference type="GO" id="GO:0008652">
    <property type="term" value="P:amino acid biosynthetic process"/>
    <property type="evidence" value="ECO:0007669"/>
    <property type="project" value="UniProtKB-KW"/>
</dbReference>
<comment type="function">
    <text evidence="2 8">Catalyzes a trans-dehydration via an enolate intermediate.</text>
</comment>
<evidence type="ECO:0000256" key="11">
    <source>
        <dbReference type="PIRSR" id="PIRSR001399-3"/>
    </source>
</evidence>
<evidence type="ECO:0000256" key="6">
    <source>
        <dbReference type="ARBA" id="ARBA00012060"/>
    </source>
</evidence>
<comment type="subunit">
    <text evidence="5 8">Homododecamer.</text>
</comment>
<keyword evidence="7 8" id="KW-0456">Lyase</keyword>
<dbReference type="PANTHER" id="PTHR21272">
    <property type="entry name" value="CATABOLIC 3-DEHYDROQUINASE"/>
    <property type="match status" value="1"/>
</dbReference>
<dbReference type="Pfam" id="PF01220">
    <property type="entry name" value="DHquinase_II"/>
    <property type="match status" value="1"/>
</dbReference>
<feature type="region of interest" description="Disordered" evidence="12">
    <location>
        <begin position="76"/>
        <end position="110"/>
    </location>
</feature>
<name>A0A2S9XUH9_9BACT</name>
<dbReference type="PROSITE" id="PS01029">
    <property type="entry name" value="DEHYDROQUINASE_II"/>
    <property type="match status" value="1"/>
</dbReference>
<dbReference type="InterPro" id="IPR036441">
    <property type="entry name" value="DHquinase_II_sf"/>
</dbReference>
<feature type="binding site" evidence="8 10">
    <location>
        <position position="122"/>
    </location>
    <ligand>
        <name>substrate</name>
    </ligand>
</feature>
<organism evidence="13 14">
    <name type="scientific">Enhygromyxa salina</name>
    <dbReference type="NCBI Taxonomy" id="215803"/>
    <lineage>
        <taxon>Bacteria</taxon>
        <taxon>Pseudomonadati</taxon>
        <taxon>Myxococcota</taxon>
        <taxon>Polyangia</taxon>
        <taxon>Nannocystales</taxon>
        <taxon>Nannocystaceae</taxon>
        <taxon>Enhygromyxa</taxon>
    </lineage>
</organism>
<evidence type="ECO:0000256" key="8">
    <source>
        <dbReference type="HAMAP-Rule" id="MF_00169"/>
    </source>
</evidence>
<dbReference type="CDD" id="cd00466">
    <property type="entry name" value="DHQase_II"/>
    <property type="match status" value="1"/>
</dbReference>
<feature type="binding site" evidence="8 10">
    <location>
        <position position="129"/>
    </location>
    <ligand>
        <name>substrate</name>
    </ligand>
</feature>
<comment type="pathway">
    <text evidence="3 8">Metabolic intermediate biosynthesis; chorismate biosynthesis; chorismate from D-erythrose 4-phosphate and phosphoenolpyruvate: step 3/7.</text>
</comment>
<dbReference type="GO" id="GO:0003855">
    <property type="term" value="F:3-dehydroquinate dehydratase activity"/>
    <property type="evidence" value="ECO:0007669"/>
    <property type="project" value="UniProtKB-UniRule"/>
</dbReference>
<comment type="caution">
    <text evidence="13">The sequence shown here is derived from an EMBL/GenBank/DDBJ whole genome shotgun (WGS) entry which is preliminary data.</text>
</comment>
<dbReference type="EMBL" id="PVNK01000165">
    <property type="protein sequence ID" value="PRP96494.1"/>
    <property type="molecule type" value="Genomic_DNA"/>
</dbReference>
<feature type="site" description="Transition state stabilizer" evidence="8 11">
    <location>
        <position position="28"/>
    </location>
</feature>
<evidence type="ECO:0000256" key="1">
    <source>
        <dbReference type="ARBA" id="ARBA00001864"/>
    </source>
</evidence>